<feature type="region of interest" description="Disordered" evidence="2">
    <location>
        <begin position="471"/>
        <end position="491"/>
    </location>
</feature>
<dbReference type="Proteomes" id="UP000503349">
    <property type="component" value="Chromosome 4"/>
</dbReference>
<sequence>MRVSEVHAAESVAYLNRALVRLQDIWEEIGIPEEQRLQRTNDVHKHIKGLLDLMIAEEEDLKKRLLKSVESCYKELKILCTELQLPPFEEEGAYTILQKEKDGRTRLEMFKAQKKQRMEELQGLIDKDQELCGILCTNLFCIEKDSVPSLKELETYHAYIEDLTKEKDRRHEEFVRLKKEVVSCMDYLEQPPETSFETDLMCEDEDALCLSNDNIAAVKLFLSELQERKAQNELRCSALRTKIQELWERLQVPQEERATLSDHMVNSKKKNVEALQTELEHLEMLKIQSMKSFIEAIRAEIALLWERCFYSQEQQHAFAPYYDDNFTEGLLNLHEAEVRTLKKYYEDHKELFEGVTRWQENWTLYLELDKKANDPSRFNNRGGNLLKEEKQRTDLQKSLPKLEKSLKAQIDVWEEEHGKEFLVNGQKFLEYVQQQWDYHHTEKEKEKLERQMKKTKQIQEEMFYGTTMRTPSKRRIAGTPTPGKSRKLYGTSTISTPNSFLSGTMCQSSIQKLPLSASKGLGLRTPGHGKTPRALDRNKENISHLNRNTPSGSLRTQGTQDHTFTLNSIAGSYSEFARDLTKASKSTVNLGLLNSTISHQ</sequence>
<feature type="coiled-coil region" evidence="1">
    <location>
        <begin position="431"/>
        <end position="461"/>
    </location>
</feature>
<accession>A0A6G1PF19</accession>
<keyword evidence="1" id="KW-0175">Coiled coil</keyword>
<dbReference type="PANTHER" id="PTHR19321">
    <property type="entry name" value="PROTEIN REGULATOR OF CYTOKINESIS 1 PRC1-RELATED"/>
    <property type="match status" value="1"/>
</dbReference>
<proteinExistence type="predicted"/>
<evidence type="ECO:0000256" key="1">
    <source>
        <dbReference type="SAM" id="Coils"/>
    </source>
</evidence>
<keyword evidence="4" id="KW-1185">Reference proteome</keyword>
<dbReference type="PANTHER" id="PTHR19321:SF1">
    <property type="entry name" value="PROTEIN REGULATOR OF CYTOKINESIS 1"/>
    <property type="match status" value="1"/>
</dbReference>
<gene>
    <name evidence="3" type="ORF">EXN66_Car004396</name>
</gene>
<dbReference type="GO" id="GO:0008017">
    <property type="term" value="F:microtubule binding"/>
    <property type="evidence" value="ECO:0007669"/>
    <property type="project" value="InterPro"/>
</dbReference>
<protein>
    <submittedName>
        <fullName evidence="3">Protein regulator of cytokinesis 1</fullName>
    </submittedName>
</protein>
<dbReference type="Gene3D" id="1.20.58.1520">
    <property type="match status" value="1"/>
</dbReference>
<organism evidence="3 4">
    <name type="scientific">Channa argus</name>
    <name type="common">Northern snakehead</name>
    <name type="synonym">Ophicephalus argus</name>
    <dbReference type="NCBI Taxonomy" id="215402"/>
    <lineage>
        <taxon>Eukaryota</taxon>
        <taxon>Metazoa</taxon>
        <taxon>Chordata</taxon>
        <taxon>Craniata</taxon>
        <taxon>Vertebrata</taxon>
        <taxon>Euteleostomi</taxon>
        <taxon>Actinopterygii</taxon>
        <taxon>Neopterygii</taxon>
        <taxon>Teleostei</taxon>
        <taxon>Neoteleostei</taxon>
        <taxon>Acanthomorphata</taxon>
        <taxon>Anabantaria</taxon>
        <taxon>Anabantiformes</taxon>
        <taxon>Channoidei</taxon>
        <taxon>Channidae</taxon>
        <taxon>Channa</taxon>
    </lineage>
</organism>
<evidence type="ECO:0000313" key="4">
    <source>
        <dbReference type="Proteomes" id="UP000503349"/>
    </source>
</evidence>
<dbReference type="InterPro" id="IPR007145">
    <property type="entry name" value="MAP65_Ase1_PRC1"/>
</dbReference>
<dbReference type="GO" id="GO:0051256">
    <property type="term" value="P:mitotic spindle midzone assembly"/>
    <property type="evidence" value="ECO:0007669"/>
    <property type="project" value="TreeGrafter"/>
</dbReference>
<reference evidence="3 4" key="1">
    <citation type="submission" date="2019-02" db="EMBL/GenBank/DDBJ databases">
        <title>Opniocepnalus argus genome.</title>
        <authorList>
            <person name="Zhou C."/>
            <person name="Xiao S."/>
        </authorList>
    </citation>
    <scope>NUCLEOTIDE SEQUENCE [LARGE SCALE GENOMIC DNA]</scope>
    <source>
        <strain evidence="3">OARG1902GOOAL</strain>
        <tissue evidence="3">Muscle</tissue>
    </source>
</reference>
<dbReference type="EMBL" id="CM015715">
    <property type="protein sequence ID" value="KAF3688724.1"/>
    <property type="molecule type" value="Genomic_DNA"/>
</dbReference>
<evidence type="ECO:0000256" key="2">
    <source>
        <dbReference type="SAM" id="MobiDB-lite"/>
    </source>
</evidence>
<dbReference type="Pfam" id="PF03999">
    <property type="entry name" value="MAP65_ASE1"/>
    <property type="match status" value="1"/>
</dbReference>
<evidence type="ECO:0000313" key="3">
    <source>
        <dbReference type="EMBL" id="KAF3688724.1"/>
    </source>
</evidence>
<dbReference type="AlphaFoldDB" id="A0A6G1PF19"/>
<name>A0A6G1PF19_CHAAH</name>
<dbReference type="GO" id="GO:1990023">
    <property type="term" value="C:mitotic spindle midzone"/>
    <property type="evidence" value="ECO:0007669"/>
    <property type="project" value="TreeGrafter"/>
</dbReference>
<dbReference type="GO" id="GO:0005737">
    <property type="term" value="C:cytoplasm"/>
    <property type="evidence" value="ECO:0007669"/>
    <property type="project" value="TreeGrafter"/>
</dbReference>
<feature type="coiled-coil region" evidence="1">
    <location>
        <begin position="222"/>
        <end position="285"/>
    </location>
</feature>
<reference evidence="4" key="2">
    <citation type="submission" date="2019-02" db="EMBL/GenBank/DDBJ databases">
        <title>Opniocepnalus argus Var Kimnra genome.</title>
        <authorList>
            <person name="Zhou C."/>
            <person name="Xiao S."/>
        </authorList>
    </citation>
    <scope>NUCLEOTIDE SEQUENCE [LARGE SCALE GENOMIC DNA]</scope>
</reference>